<evidence type="ECO:0000256" key="6">
    <source>
        <dbReference type="ARBA" id="ARBA00022857"/>
    </source>
</evidence>
<protein>
    <recommendedName>
        <fullName evidence="9">tRNA-dihydrouridine(16) synthase</fullName>
        <ecNumber evidence="9">1.3.1.-</ecNumber>
    </recommendedName>
    <alternativeName>
        <fullName evidence="9">U16-specific dihydrouridine synthase</fullName>
        <shortName evidence="9">U16-specific Dus</shortName>
    </alternativeName>
    <alternativeName>
        <fullName evidence="9">tRNA-dihydrouridine synthase C</fullName>
    </alternativeName>
</protein>
<keyword evidence="6 9" id="KW-0521">NADP</keyword>
<evidence type="ECO:0000259" key="13">
    <source>
        <dbReference type="Pfam" id="PF01207"/>
    </source>
</evidence>
<dbReference type="EC" id="1.3.1.-" evidence="9"/>
<name>A0AAE9KZU2_9NEIS</name>
<dbReference type="InterPro" id="IPR032886">
    <property type="entry name" value="DusC"/>
</dbReference>
<dbReference type="InterPro" id="IPR018517">
    <property type="entry name" value="tRNA_hU_synthase_CS"/>
</dbReference>
<feature type="binding site" evidence="9 12">
    <location>
        <position position="87"/>
    </location>
    <ligand>
        <name>FMN</name>
        <dbReference type="ChEBI" id="CHEBI:58210"/>
    </ligand>
</feature>
<dbReference type="GO" id="GO:0010181">
    <property type="term" value="F:FMN binding"/>
    <property type="evidence" value="ECO:0007669"/>
    <property type="project" value="UniProtKB-UniRule"/>
</dbReference>
<comment type="cofactor">
    <cofactor evidence="1 9 10 12">
        <name>FMN</name>
        <dbReference type="ChEBI" id="CHEBI:58210"/>
    </cofactor>
</comment>
<dbReference type="CDD" id="cd02801">
    <property type="entry name" value="DUS_like_FMN"/>
    <property type="match status" value="1"/>
</dbReference>
<keyword evidence="3 9" id="KW-0285">Flavoprotein</keyword>
<keyword evidence="2 9" id="KW-0820">tRNA-binding</keyword>
<evidence type="ECO:0000256" key="10">
    <source>
        <dbReference type="PIRNR" id="PIRNR006621"/>
    </source>
</evidence>
<dbReference type="InterPro" id="IPR035587">
    <property type="entry name" value="DUS-like_FMN-bd"/>
</dbReference>
<feature type="active site" description="Proton donor" evidence="9 11">
    <location>
        <position position="117"/>
    </location>
</feature>
<feature type="binding site" evidence="12">
    <location>
        <position position="187"/>
    </location>
    <ligand>
        <name>FMN</name>
        <dbReference type="ChEBI" id="CHEBI:58210"/>
    </ligand>
</feature>
<evidence type="ECO:0000256" key="3">
    <source>
        <dbReference type="ARBA" id="ARBA00022630"/>
    </source>
</evidence>
<dbReference type="InterPro" id="IPR042270">
    <property type="entry name" value="DusC_C"/>
</dbReference>
<dbReference type="Gene3D" id="1.20.225.30">
    <property type="entry name" value="Dihydrouridine synthase, C-terminal recognition domain"/>
    <property type="match status" value="1"/>
</dbReference>
<comment type="similarity">
    <text evidence="9">Belongs to the Dus family. DusC subfamily.</text>
</comment>
<dbReference type="GO" id="GO:0050660">
    <property type="term" value="F:flavin adenine dinucleotide binding"/>
    <property type="evidence" value="ECO:0007669"/>
    <property type="project" value="InterPro"/>
</dbReference>
<dbReference type="AlphaFoldDB" id="A0AAE9KZU2"/>
<feature type="site" description="Interacts with tRNA; defines subfamily-specific binding signature" evidence="9">
    <location>
        <position position="297"/>
    </location>
</feature>
<keyword evidence="7 9" id="KW-0694">RNA-binding</keyword>
<feature type="domain" description="DUS-like FMN-binding" evidence="13">
    <location>
        <begin position="24"/>
        <end position="307"/>
    </location>
</feature>
<gene>
    <name evidence="9" type="primary">dusC</name>
    <name evidence="14" type="ORF">LNQ82_00390</name>
</gene>
<comment type="catalytic activity">
    <reaction evidence="9">
        <text>5,6-dihydrouridine(16) in tRNA + NAD(+) = uridine(16) in tRNA + NADH + H(+)</text>
        <dbReference type="Rhea" id="RHEA:53380"/>
        <dbReference type="Rhea" id="RHEA-COMP:13543"/>
        <dbReference type="Rhea" id="RHEA-COMP:13544"/>
        <dbReference type="ChEBI" id="CHEBI:15378"/>
        <dbReference type="ChEBI" id="CHEBI:57540"/>
        <dbReference type="ChEBI" id="CHEBI:57945"/>
        <dbReference type="ChEBI" id="CHEBI:65315"/>
        <dbReference type="ChEBI" id="CHEBI:74443"/>
    </reaction>
</comment>
<feature type="site" description="Interacts with tRNA; defines subfamily-specific binding signature" evidence="9">
    <location>
        <position position="320"/>
    </location>
</feature>
<dbReference type="InterPro" id="IPR013785">
    <property type="entry name" value="Aldolase_TIM"/>
</dbReference>
<feature type="binding site" evidence="9">
    <location>
        <begin position="218"/>
        <end position="220"/>
    </location>
    <ligand>
        <name>FMN</name>
        <dbReference type="ChEBI" id="CHEBI:58210"/>
    </ligand>
</feature>
<evidence type="ECO:0000256" key="9">
    <source>
        <dbReference type="HAMAP-Rule" id="MF_02043"/>
    </source>
</evidence>
<feature type="binding site" evidence="9 12">
    <location>
        <position position="158"/>
    </location>
    <ligand>
        <name>FMN</name>
        <dbReference type="ChEBI" id="CHEBI:58210"/>
    </ligand>
</feature>
<dbReference type="Gene3D" id="3.20.20.70">
    <property type="entry name" value="Aldolase class I"/>
    <property type="match status" value="1"/>
</dbReference>
<keyword evidence="8 9" id="KW-0560">Oxidoreductase</keyword>
<feature type="site" description="Interacts with tRNA" evidence="9">
    <location>
        <position position="195"/>
    </location>
</feature>
<organism evidence="14 15">
    <name type="scientific">Conchiformibius steedae DSM 2580</name>
    <dbReference type="NCBI Taxonomy" id="1121352"/>
    <lineage>
        <taxon>Bacteria</taxon>
        <taxon>Pseudomonadati</taxon>
        <taxon>Pseudomonadota</taxon>
        <taxon>Betaproteobacteria</taxon>
        <taxon>Neisseriales</taxon>
        <taxon>Neisseriaceae</taxon>
        <taxon>Conchiformibius</taxon>
    </lineage>
</organism>
<proteinExistence type="inferred from homology"/>
<dbReference type="SUPFAM" id="SSF51395">
    <property type="entry name" value="FMN-linked oxidoreductases"/>
    <property type="match status" value="1"/>
</dbReference>
<dbReference type="GO" id="GO:0017150">
    <property type="term" value="F:tRNA dihydrouridine synthase activity"/>
    <property type="evidence" value="ECO:0007669"/>
    <property type="project" value="UniProtKB-UniRule"/>
</dbReference>
<evidence type="ECO:0000313" key="15">
    <source>
        <dbReference type="Proteomes" id="UP001056819"/>
    </source>
</evidence>
<keyword evidence="4 9" id="KW-0288">FMN</keyword>
<evidence type="ECO:0000256" key="4">
    <source>
        <dbReference type="ARBA" id="ARBA00022643"/>
    </source>
</evidence>
<evidence type="ECO:0000256" key="7">
    <source>
        <dbReference type="ARBA" id="ARBA00022884"/>
    </source>
</evidence>
<dbReference type="Proteomes" id="UP001056819">
    <property type="component" value="Chromosome"/>
</dbReference>
<keyword evidence="5 9" id="KW-0819">tRNA processing</keyword>
<reference evidence="14" key="1">
    <citation type="submission" date="2022-05" db="EMBL/GenBank/DDBJ databases">
        <title>Alysiella filiformis genome sequencing.</title>
        <authorList>
            <person name="Viehboeck T."/>
        </authorList>
    </citation>
    <scope>NUCLEOTIDE SEQUENCE</scope>
    <source>
        <strain evidence="14">DSM 2580</strain>
    </source>
</reference>
<feature type="site" description="Interacts with tRNA; defines subfamily-specific binding signature" evidence="9">
    <location>
        <position position="54"/>
    </location>
</feature>
<evidence type="ECO:0000256" key="8">
    <source>
        <dbReference type="ARBA" id="ARBA00023002"/>
    </source>
</evidence>
<feature type="binding site" evidence="9 12">
    <location>
        <begin position="242"/>
        <end position="243"/>
    </location>
    <ligand>
        <name>FMN</name>
        <dbReference type="ChEBI" id="CHEBI:58210"/>
    </ligand>
</feature>
<comment type="function">
    <text evidence="9">Catalyzes the synthesis of 5,6-dihydrouridine (D), a modified base found in the D-loop of most tRNAs, via the reduction of the C5-C6 double bond in target uridines. Specifically modifies U16 in tRNAs.</text>
</comment>
<feature type="site" description="Interacts with tRNA" evidence="9">
    <location>
        <position position="114"/>
    </location>
</feature>
<dbReference type="EMBL" id="CP097501">
    <property type="protein sequence ID" value="URD67656.1"/>
    <property type="molecule type" value="Genomic_DNA"/>
</dbReference>
<dbReference type="HAMAP" id="MF_02043">
    <property type="entry name" value="DusC_subfam"/>
    <property type="match status" value="1"/>
</dbReference>
<evidence type="ECO:0000256" key="1">
    <source>
        <dbReference type="ARBA" id="ARBA00001917"/>
    </source>
</evidence>
<dbReference type="GO" id="GO:0000049">
    <property type="term" value="F:tRNA binding"/>
    <property type="evidence" value="ECO:0007669"/>
    <property type="project" value="UniProtKB-UniRule"/>
</dbReference>
<comment type="catalytic activity">
    <reaction evidence="9">
        <text>5,6-dihydrouridine(16) in tRNA + NADP(+) = uridine(16) in tRNA + NADPH + H(+)</text>
        <dbReference type="Rhea" id="RHEA:53376"/>
        <dbReference type="Rhea" id="RHEA-COMP:13543"/>
        <dbReference type="Rhea" id="RHEA-COMP:13544"/>
        <dbReference type="ChEBI" id="CHEBI:15378"/>
        <dbReference type="ChEBI" id="CHEBI:57783"/>
        <dbReference type="ChEBI" id="CHEBI:58349"/>
        <dbReference type="ChEBI" id="CHEBI:65315"/>
        <dbReference type="ChEBI" id="CHEBI:74443"/>
    </reaction>
</comment>
<evidence type="ECO:0000256" key="5">
    <source>
        <dbReference type="ARBA" id="ARBA00022694"/>
    </source>
</evidence>
<evidence type="ECO:0000313" key="14">
    <source>
        <dbReference type="EMBL" id="URD67656.1"/>
    </source>
</evidence>
<evidence type="ECO:0000256" key="2">
    <source>
        <dbReference type="ARBA" id="ARBA00022555"/>
    </source>
</evidence>
<evidence type="ECO:0000256" key="11">
    <source>
        <dbReference type="PIRSR" id="PIRSR006621-1"/>
    </source>
</evidence>
<accession>A0AAE9KZU2</accession>
<dbReference type="PANTHER" id="PTHR11082:SF26">
    <property type="entry name" value="TRNA-DIHYDROURIDINE(16) SYNTHASE"/>
    <property type="match status" value="1"/>
</dbReference>
<dbReference type="Pfam" id="PF01207">
    <property type="entry name" value="Dus"/>
    <property type="match status" value="1"/>
</dbReference>
<comment type="similarity">
    <text evidence="10">Belongs to the dus family.</text>
</comment>
<dbReference type="PIRSF" id="PIRSF006621">
    <property type="entry name" value="Dus"/>
    <property type="match status" value="1"/>
</dbReference>
<evidence type="ECO:0000256" key="12">
    <source>
        <dbReference type="PIRSR" id="PIRSR006621-2"/>
    </source>
</evidence>
<dbReference type="PANTHER" id="PTHR11082">
    <property type="entry name" value="TRNA-DIHYDROURIDINE SYNTHASE"/>
    <property type="match status" value="1"/>
</dbReference>
<feature type="site" description="Interacts with tRNA; defines subfamily-specific binding signature" evidence="9">
    <location>
        <position position="299"/>
    </location>
</feature>
<sequence>MIPEVKQTENNPLTDSKEVIQIWLAPMQGLCDPVMRDLLTRIGGYHGCVSEFVRITHTIHGRAAWLRHVPELAHANLTPAGVPCAVQILGSDEAMMAQNACEAVRFGARHIDLNFGCPAPTVNKHQGGAVLLKEPEKVYRIVRSVRQALPDTVVLTAKMRLGYDHTDLALENAQAAEAGGASLLTVHARTKAQGYRPPADWAWLPRIRQHIRIPVMANGDVFTLQDYHAIRQTSGCTHIMLGRGAVMRPDLARQIWRYEQGLPIDEAQFQNEIITWIQLFIDLCLQHEAQGKYAIARLKQWLGMMKTAYPEAETLFTLIRKETDIARIQPIIASFQ</sequence>
<dbReference type="PROSITE" id="PS01136">
    <property type="entry name" value="UPF0034"/>
    <property type="match status" value="1"/>
</dbReference>
<dbReference type="InterPro" id="IPR001269">
    <property type="entry name" value="DUS_fam"/>
</dbReference>
<comment type="caution">
    <text evidence="9">Lacks conserved residue(s) required for the propagation of feature annotation.</text>
</comment>
<keyword evidence="12" id="KW-0547">Nucleotide-binding</keyword>